<dbReference type="InterPro" id="IPR029044">
    <property type="entry name" value="Nucleotide-diphossugar_trans"/>
</dbReference>
<feature type="domain" description="DUF4301" evidence="1">
    <location>
        <begin position="12"/>
        <end position="510"/>
    </location>
</feature>
<accession>A0ABY6LX15</accession>
<sequence>MQIFNILDSLSKSDLKLLNQLYIDTDKISNQYKNCFKSNSPIQLTKVATLNDGIINLSDSEQKELVKLYHAKVNNYTIEKFVPASGAATRMFKFLTDFITQFNPSKETINGYINKYKAHDLTTFFTGLEKFSFFEPIYKHCLEVFPNFETFSQDNKHYYFVKVMLEKEYFGYSKKPKALIPFHKIDNLFVTPIASHLEEAKGLMGKKGKIHFTVSKGFEEDFLNEIKALQSDCSISFSNQMAKTDSVAFDLDGSFFRQANEKLLFRPGGHGALIENLNALKSDIVFIKNIDNVSLKHLDNIIFYKKVLGGVLFKNQETIFNILRNFDKVSTQENIIEILNFMEKKLNIFVPNHIKVNSTFDVVKSFIKDKLNRPIRVCGMVKNEGEPGGGPFWTKNAQNEISLQIVESAQVNKNDIKQQLILSQATHFNPVDLVCGIRNYLGKKFDLKNYVDHNSGFVVEKSHEGRDLKAYELPGLWNGAMADWITIFVEVPIETFNPVKTVNDLLKPAHVHKKPCE</sequence>
<proteinExistence type="predicted"/>
<dbReference type="SUPFAM" id="SSF53448">
    <property type="entry name" value="Nucleotide-diphospho-sugar transferases"/>
    <property type="match status" value="1"/>
</dbReference>
<dbReference type="RefSeq" id="WP_264432951.1">
    <property type="nucleotide sequence ID" value="NZ_CP081495.1"/>
</dbReference>
<evidence type="ECO:0000313" key="2">
    <source>
        <dbReference type="EMBL" id="UYW00821.1"/>
    </source>
</evidence>
<organism evidence="2 3">
    <name type="scientific">Flavobacterium agricola</name>
    <dbReference type="NCBI Taxonomy" id="2870839"/>
    <lineage>
        <taxon>Bacteria</taxon>
        <taxon>Pseudomonadati</taxon>
        <taxon>Bacteroidota</taxon>
        <taxon>Flavobacteriia</taxon>
        <taxon>Flavobacteriales</taxon>
        <taxon>Flavobacteriaceae</taxon>
        <taxon>Flavobacterium</taxon>
    </lineage>
</organism>
<dbReference type="Pfam" id="PF14134">
    <property type="entry name" value="DUF4301"/>
    <property type="match status" value="1"/>
</dbReference>
<gene>
    <name evidence="2" type="ORF">K5I29_09930</name>
</gene>
<dbReference type="InterPro" id="IPR025393">
    <property type="entry name" value="DUF4301"/>
</dbReference>
<dbReference type="Proteomes" id="UP001163328">
    <property type="component" value="Chromosome"/>
</dbReference>
<name>A0ABY6LX15_9FLAO</name>
<evidence type="ECO:0000259" key="1">
    <source>
        <dbReference type="Pfam" id="PF14134"/>
    </source>
</evidence>
<keyword evidence="3" id="KW-1185">Reference proteome</keyword>
<dbReference type="EMBL" id="CP081495">
    <property type="protein sequence ID" value="UYW00821.1"/>
    <property type="molecule type" value="Genomic_DNA"/>
</dbReference>
<reference evidence="2" key="1">
    <citation type="submission" date="2021-08" db="EMBL/GenBank/DDBJ databases">
        <title>Flavobacterium sp. strain CC-SYL302.</title>
        <authorList>
            <person name="Lin S.-Y."/>
            <person name="Lee T.-H."/>
            <person name="Young C.-C."/>
        </authorList>
    </citation>
    <scope>NUCLEOTIDE SEQUENCE</scope>
    <source>
        <strain evidence="2">CC-SYL302</strain>
    </source>
</reference>
<evidence type="ECO:0000313" key="3">
    <source>
        <dbReference type="Proteomes" id="UP001163328"/>
    </source>
</evidence>
<protein>
    <submittedName>
        <fullName evidence="2">DUF4301 family protein</fullName>
    </submittedName>
</protein>